<evidence type="ECO:0000256" key="12">
    <source>
        <dbReference type="SAM" id="Coils"/>
    </source>
</evidence>
<keyword evidence="10" id="KW-0234">DNA repair</keyword>
<protein>
    <submittedName>
        <fullName evidence="15">Structural maintenance of chromosomes 6 [Macaca fascicularis]</fullName>
    </submittedName>
</protein>
<keyword evidence="5" id="KW-0547">Nucleotide-binding</keyword>
<comment type="similarity">
    <text evidence="3">Belongs to the SMC family. SMC6 subfamily.</text>
</comment>
<dbReference type="InterPro" id="IPR003395">
    <property type="entry name" value="RecF/RecN/SMC_N"/>
</dbReference>
<dbReference type="GO" id="GO:0005634">
    <property type="term" value="C:nucleus"/>
    <property type="evidence" value="ECO:0007669"/>
    <property type="project" value="UniProtKB-SubCell"/>
</dbReference>
<comment type="subcellular location">
    <subcellularLocation>
        <location evidence="2">Chromosome</location>
    </subcellularLocation>
    <subcellularLocation>
        <location evidence="1">Nucleus</location>
    </subcellularLocation>
</comment>
<dbReference type="GO" id="GO:0003684">
    <property type="term" value="F:damaged DNA binding"/>
    <property type="evidence" value="ECO:0007669"/>
    <property type="project" value="TreeGrafter"/>
</dbReference>
<evidence type="ECO:0000256" key="11">
    <source>
        <dbReference type="ARBA" id="ARBA00023242"/>
    </source>
</evidence>
<dbReference type="OrthoDB" id="10072614at2759"/>
<evidence type="ECO:0000256" key="1">
    <source>
        <dbReference type="ARBA" id="ARBA00004123"/>
    </source>
</evidence>
<sequence>MKRPAEEDSQQRVSKSLRGEKEDWERLPGMIEKVVLKQFMCHQEFVYSPTRRVNFVAGQNGSGKSAVLTGILFGLGGKAKDLGKSSLKDLIREGSNGCSVEVSLMNQGENGYRYEDFGQLITVVRSINRSGGNSYKFKDAKGHIVPVKKPSKELSRILTAFSIQITNPVTILMQETAKTLLKDSTDTKLYTFFMLATQLEDCKKFYSSAIEKKMEAESRLEEKNDYKEKLEKEYRTWKKKYDFMQSIETRRKDIKGMKAELAWSIVKELENQDKEITLSIDNLNKKVQKYDNLYMEKNEVYEKLKSKKDKVGEDLKSVRATEEALQEEKYAAKQALQVADTHVKSSSRKMDELKRRLSKNDKEILELTTMIKKLKAEGVSEFEEKRLGREAIKSALRKEISTAKSIVDTTDNHLHNIEKTISRIEDQIREHRHEMSASKSKMETLSKRIKSLQGLKDNKFAVYGSDMVNLCAALEDNYRLFKHKPIGPLGAFIRFKSGVTKSQKILVDSELRKLCQAFIFDNYEDKTVFEKFARNYNYKGSKYTLTFRKDIYDVSNKKVNEGNYPSVFDLLEFDDANIANCLIDHRKIEKILILPTESLAQKMFSQSSPKNCSYGLVYSEERHCACSYYSHPYRSYMSAQLSQQLLIQSNVGEHLVGLEKELNAAQLEYNAIQEAHDSLKSGNIKLNYEERSLSKKKINEQQRIITEKSAKLNVINSEEQTEEPPMDVVVMEEDLEGFEEMKGRLSDELESESEQFASVKEVCLSAQKNYAEIEEKCSTYNTESLERKMLNIQSDINQIDKERNRITQKKTEFSEMISTKQEDKDKVSLEIDKHLQKAKKWSEERIDTIRSKDEIYNKIQAAEQSLKERQERVHESPETITKEYGRLGNLFRSVTTKCITLSEKIQRLGETLDIRKLGFVEIRKSVCRRIKMAFSMRLSARNYIGELSFDHKENSLRMSVNPEGSSVSKQRRGLKTLSGGEKSYSTISLILALWDSMHPPFRIMDEFDVFMDMVNRRVALDLIINIATDTRKFQYIFLTPLNIDNVQVNEDVSILKLVKSIS</sequence>
<dbReference type="Gene3D" id="3.40.50.300">
    <property type="entry name" value="P-loop containing nucleotide triphosphate hydrolases"/>
    <property type="match status" value="2"/>
</dbReference>
<gene>
    <name evidence="15" type="primary">SMC6</name>
</gene>
<keyword evidence="9" id="KW-0233">DNA recombination</keyword>
<proteinExistence type="inferred from homology"/>
<dbReference type="AlphaFoldDB" id="A0A0K2UYQ9"/>
<dbReference type="InterPro" id="IPR027417">
    <property type="entry name" value="P-loop_NTPase"/>
</dbReference>
<feature type="region of interest" description="Disordered" evidence="13">
    <location>
        <begin position="1"/>
        <end position="20"/>
    </location>
</feature>
<dbReference type="PANTHER" id="PTHR19306">
    <property type="entry name" value="STRUCTURAL MAINTENANCE OF CHROMOSOMES 5,6 SMC5, SMC6"/>
    <property type="match status" value="1"/>
</dbReference>
<dbReference type="GO" id="GO:0003697">
    <property type="term" value="F:single-stranded DNA binding"/>
    <property type="evidence" value="ECO:0007669"/>
    <property type="project" value="TreeGrafter"/>
</dbReference>
<dbReference type="GO" id="GO:0030915">
    <property type="term" value="C:Smc5-Smc6 complex"/>
    <property type="evidence" value="ECO:0007669"/>
    <property type="project" value="TreeGrafter"/>
</dbReference>
<evidence type="ECO:0000256" key="13">
    <source>
        <dbReference type="SAM" id="MobiDB-lite"/>
    </source>
</evidence>
<dbReference type="GO" id="GO:0035861">
    <property type="term" value="C:site of double-strand break"/>
    <property type="evidence" value="ECO:0007669"/>
    <property type="project" value="TreeGrafter"/>
</dbReference>
<feature type="compositionally biased region" description="Basic and acidic residues" evidence="13">
    <location>
        <begin position="1"/>
        <end position="10"/>
    </location>
</feature>
<feature type="domain" description="RecF/RecN/SMC N-terminal" evidence="14">
    <location>
        <begin position="30"/>
        <end position="1039"/>
    </location>
</feature>
<organism evidence="15">
    <name type="scientific">Lepeophtheirus salmonis</name>
    <name type="common">Salmon louse</name>
    <name type="synonym">Caligus salmonis</name>
    <dbReference type="NCBI Taxonomy" id="72036"/>
    <lineage>
        <taxon>Eukaryota</taxon>
        <taxon>Metazoa</taxon>
        <taxon>Ecdysozoa</taxon>
        <taxon>Arthropoda</taxon>
        <taxon>Crustacea</taxon>
        <taxon>Multicrustacea</taxon>
        <taxon>Hexanauplia</taxon>
        <taxon>Copepoda</taxon>
        <taxon>Siphonostomatoida</taxon>
        <taxon>Caligidae</taxon>
        <taxon>Lepeophtheirus</taxon>
    </lineage>
</organism>
<dbReference type="Pfam" id="PF02463">
    <property type="entry name" value="SMC_N"/>
    <property type="match status" value="1"/>
</dbReference>
<keyword evidence="8 12" id="KW-0175">Coiled coil</keyword>
<evidence type="ECO:0000256" key="2">
    <source>
        <dbReference type="ARBA" id="ARBA00004286"/>
    </source>
</evidence>
<evidence type="ECO:0000256" key="10">
    <source>
        <dbReference type="ARBA" id="ARBA00023204"/>
    </source>
</evidence>
<dbReference type="EMBL" id="HACA01026027">
    <property type="protein sequence ID" value="CDW43388.1"/>
    <property type="molecule type" value="Transcribed_RNA"/>
</dbReference>
<evidence type="ECO:0000256" key="4">
    <source>
        <dbReference type="ARBA" id="ARBA00022454"/>
    </source>
</evidence>
<dbReference type="GO" id="GO:0005524">
    <property type="term" value="F:ATP binding"/>
    <property type="evidence" value="ECO:0007669"/>
    <property type="project" value="UniProtKB-KW"/>
</dbReference>
<evidence type="ECO:0000256" key="7">
    <source>
        <dbReference type="ARBA" id="ARBA00022840"/>
    </source>
</evidence>
<evidence type="ECO:0000256" key="6">
    <source>
        <dbReference type="ARBA" id="ARBA00022763"/>
    </source>
</evidence>
<keyword evidence="6" id="KW-0227">DNA damage</keyword>
<evidence type="ECO:0000259" key="14">
    <source>
        <dbReference type="Pfam" id="PF02463"/>
    </source>
</evidence>
<keyword evidence="11" id="KW-0539">Nucleus</keyword>
<reference evidence="15" key="1">
    <citation type="submission" date="2014-05" db="EMBL/GenBank/DDBJ databases">
        <authorList>
            <person name="Chronopoulou M."/>
        </authorList>
    </citation>
    <scope>NUCLEOTIDE SEQUENCE</scope>
    <source>
        <tissue evidence="15">Whole organism</tissue>
    </source>
</reference>
<feature type="coiled-coil region" evidence="12">
    <location>
        <begin position="782"/>
        <end position="872"/>
    </location>
</feature>
<feature type="coiled-coil region" evidence="12">
    <location>
        <begin position="414"/>
        <end position="448"/>
    </location>
</feature>
<keyword evidence="7" id="KW-0067">ATP-binding</keyword>
<keyword evidence="4" id="KW-0158">Chromosome</keyword>
<evidence type="ECO:0000256" key="3">
    <source>
        <dbReference type="ARBA" id="ARBA00006793"/>
    </source>
</evidence>
<feature type="coiled-coil region" evidence="12">
    <location>
        <begin position="213"/>
        <end position="300"/>
    </location>
</feature>
<evidence type="ECO:0000256" key="5">
    <source>
        <dbReference type="ARBA" id="ARBA00022741"/>
    </source>
</evidence>
<dbReference type="SUPFAM" id="SSF52540">
    <property type="entry name" value="P-loop containing nucleoside triphosphate hydrolases"/>
    <property type="match status" value="1"/>
</dbReference>
<dbReference type="GO" id="GO:0000724">
    <property type="term" value="P:double-strand break repair via homologous recombination"/>
    <property type="evidence" value="ECO:0007669"/>
    <property type="project" value="TreeGrafter"/>
</dbReference>
<dbReference type="PANTHER" id="PTHR19306:SF6">
    <property type="entry name" value="STRUCTURAL MAINTENANCE OF CHROMOSOMES PROTEIN 6"/>
    <property type="match status" value="1"/>
</dbReference>
<evidence type="ECO:0000256" key="9">
    <source>
        <dbReference type="ARBA" id="ARBA00023172"/>
    </source>
</evidence>
<accession>A0A0K2UYQ9</accession>
<name>A0A0K2UYQ9_LEPSM</name>
<evidence type="ECO:0000256" key="8">
    <source>
        <dbReference type="ARBA" id="ARBA00023054"/>
    </source>
</evidence>
<evidence type="ECO:0000313" key="15">
    <source>
        <dbReference type="EMBL" id="CDW43388.1"/>
    </source>
</evidence>
<feature type="coiled-coil region" evidence="12">
    <location>
        <begin position="343"/>
        <end position="377"/>
    </location>
</feature>